<keyword evidence="5" id="KW-1185">Reference proteome</keyword>
<feature type="region of interest" description="Disordered" evidence="2">
    <location>
        <begin position="84"/>
        <end position="118"/>
    </location>
</feature>
<evidence type="ECO:0000259" key="4">
    <source>
        <dbReference type="Pfam" id="PF00135"/>
    </source>
</evidence>
<dbReference type="InterPro" id="IPR002018">
    <property type="entry name" value="CarbesteraseB"/>
</dbReference>
<dbReference type="RefSeq" id="XP_026748174.2">
    <property type="nucleotide sequence ID" value="XM_026892373.3"/>
</dbReference>
<keyword evidence="3" id="KW-1133">Transmembrane helix</keyword>
<dbReference type="InterPro" id="IPR029058">
    <property type="entry name" value="AB_hydrolase_fold"/>
</dbReference>
<evidence type="ECO:0000256" key="3">
    <source>
        <dbReference type="SAM" id="Phobius"/>
    </source>
</evidence>
<dbReference type="InParanoid" id="A0A6J1WD88"/>
<dbReference type="GeneID" id="113509090"/>
<feature type="domain" description="Carboxylesterase type B" evidence="4">
    <location>
        <begin position="262"/>
        <end position="581"/>
    </location>
</feature>
<dbReference type="AlphaFoldDB" id="A0A6J1WD88"/>
<dbReference type="InterPro" id="IPR050309">
    <property type="entry name" value="Type-B_Carboxylest/Lipase"/>
</dbReference>
<dbReference type="KEGG" id="gmw:113509090"/>
<name>A0A6J1WD88_GALME</name>
<dbReference type="Pfam" id="PF00135">
    <property type="entry name" value="COesterase"/>
    <property type="match status" value="1"/>
</dbReference>
<evidence type="ECO:0000313" key="6">
    <source>
        <dbReference type="RefSeq" id="XP_026748174.2"/>
    </source>
</evidence>
<dbReference type="PROSITE" id="PS00941">
    <property type="entry name" value="CARBOXYLESTERASE_B_2"/>
    <property type="match status" value="1"/>
</dbReference>
<evidence type="ECO:0000256" key="2">
    <source>
        <dbReference type="SAM" id="MobiDB-lite"/>
    </source>
</evidence>
<feature type="compositionally biased region" description="Basic and acidic residues" evidence="2">
    <location>
        <begin position="7"/>
        <end position="25"/>
    </location>
</feature>
<feature type="compositionally biased region" description="Basic and acidic residues" evidence="2">
    <location>
        <begin position="87"/>
        <end position="114"/>
    </location>
</feature>
<evidence type="ECO:0000313" key="5">
    <source>
        <dbReference type="Proteomes" id="UP001652740"/>
    </source>
</evidence>
<dbReference type="InterPro" id="IPR019819">
    <property type="entry name" value="Carboxylesterase_B_CS"/>
</dbReference>
<protein>
    <submittedName>
        <fullName evidence="6">Neurotactin</fullName>
    </submittedName>
</protein>
<gene>
    <name evidence="6" type="primary">LOC113509090</name>
</gene>
<keyword evidence="1" id="KW-0325">Glycoprotein</keyword>
<feature type="transmembrane region" description="Helical" evidence="3">
    <location>
        <begin position="216"/>
        <end position="242"/>
    </location>
</feature>
<feature type="region of interest" description="Disordered" evidence="2">
    <location>
        <begin position="1"/>
        <end position="25"/>
    </location>
</feature>
<organism evidence="5 6">
    <name type="scientific">Galleria mellonella</name>
    <name type="common">Greater wax moth</name>
    <dbReference type="NCBI Taxonomy" id="7137"/>
    <lineage>
        <taxon>Eukaryota</taxon>
        <taxon>Metazoa</taxon>
        <taxon>Ecdysozoa</taxon>
        <taxon>Arthropoda</taxon>
        <taxon>Hexapoda</taxon>
        <taxon>Insecta</taxon>
        <taxon>Pterygota</taxon>
        <taxon>Neoptera</taxon>
        <taxon>Endopterygota</taxon>
        <taxon>Lepidoptera</taxon>
        <taxon>Glossata</taxon>
        <taxon>Ditrysia</taxon>
        <taxon>Pyraloidea</taxon>
        <taxon>Pyralidae</taxon>
        <taxon>Galleriinae</taxon>
        <taxon>Galleria</taxon>
    </lineage>
</organism>
<dbReference type="FunCoup" id="A0A6J1WD88">
    <property type="interactions" value="61"/>
</dbReference>
<sequence length="747" mass="83051">MSTMDINKLENEDEKGTPDKKQIEAEEKEIMLKSDNEKMDASAELNVDAEGPVKAALSGDVTEQGREVKPKFIPIGAIKMPGFFTKNLDKEKPKEEESGLEKDNENEKTDDISKPKRNRLQFLHTCPFTQFLHKPNNDSDGNVENKRSFFNVKYPKVFQRNMPNAEATLASMETLEDKLDTPNDGMENVKLDMAETEEGKVATKLPLKERIRQKKFIIDDIVVCALVLLVLLAAIIGIIIGAQAGPPTERPLRLGRYMTTLTTCGPVEGTLDEGVYKFYNIPYAVPPIKQKRFTYAQPLNNITMCWNGTREAHERGPLCIQFLENGNITGEEDCLTLDVVTPHVRYDSQLPVVVLIGANTLAGGISPAQPSALYARTKEVVFVKPNFRLGPFGFLALDIISKSKYPETSGNYAISDLLVALQWIKYNIKHFGGDPESVTLLGHRAGATLTAALTTVTNAHKLYSRVWLSSPSVIFPGEPLEQAHKNNDQFKQISKCNDIDCLRNISAMDILSDTPDIWLGGNGGILPVADEFKHSWLVLDGELLRLHAYESWDAQKEAKESGKDKVFRPMIFGTTQHSDHSKLLRNKHLNWTTEIVEKMVNASIIGEKNLTLSIFKHFNKTYEGLVGLISSIRTLCPLVSLARMRLSAPMYVVMGEGAGGGAVGSRLAGINSDVEAILGTFDSEGPEQRRFMAAMQQLFYYYVWHGRLSGPETGLIAVAQDLLPLHGLPVCDLLIHEDIVPRYAHVD</sequence>
<dbReference type="PANTHER" id="PTHR11559">
    <property type="entry name" value="CARBOXYLESTERASE"/>
    <property type="match status" value="1"/>
</dbReference>
<accession>A0A6J1WD88</accession>
<dbReference type="Gene3D" id="3.40.50.1820">
    <property type="entry name" value="alpha/beta hydrolase"/>
    <property type="match status" value="1"/>
</dbReference>
<keyword evidence="3" id="KW-0472">Membrane</keyword>
<dbReference type="SUPFAM" id="SSF53474">
    <property type="entry name" value="alpha/beta-Hydrolases"/>
    <property type="match status" value="1"/>
</dbReference>
<keyword evidence="3" id="KW-0812">Transmembrane</keyword>
<reference evidence="6" key="1">
    <citation type="submission" date="2025-08" db="UniProtKB">
        <authorList>
            <consortium name="RefSeq"/>
        </authorList>
    </citation>
    <scope>IDENTIFICATION</scope>
    <source>
        <tissue evidence="6">Whole larvae</tissue>
    </source>
</reference>
<evidence type="ECO:0000256" key="1">
    <source>
        <dbReference type="ARBA" id="ARBA00023180"/>
    </source>
</evidence>
<proteinExistence type="predicted"/>
<dbReference type="Proteomes" id="UP001652740">
    <property type="component" value="Unplaced"/>
</dbReference>